<dbReference type="SUPFAM" id="SSF51905">
    <property type="entry name" value="FAD/NAD(P)-binding domain"/>
    <property type="match status" value="1"/>
</dbReference>
<gene>
    <name evidence="9" type="ORF">DI565_13330</name>
</gene>
<evidence type="ECO:0000256" key="3">
    <source>
        <dbReference type="ARBA" id="ARBA00005349"/>
    </source>
</evidence>
<dbReference type="InterPro" id="IPR051205">
    <property type="entry name" value="UbiH/COQ6_monooxygenase"/>
</dbReference>
<dbReference type="Proteomes" id="UP000249577">
    <property type="component" value="Unassembled WGS sequence"/>
</dbReference>
<evidence type="ECO:0000256" key="4">
    <source>
        <dbReference type="ARBA" id="ARBA00022630"/>
    </source>
</evidence>
<feature type="domain" description="FAD-binding" evidence="8">
    <location>
        <begin position="162"/>
        <end position="345"/>
    </location>
</feature>
<keyword evidence="7" id="KW-0503">Monooxygenase</keyword>
<comment type="similarity">
    <text evidence="3">Belongs to the UbiH/COQ6 family.</text>
</comment>
<dbReference type="GO" id="GO:0006744">
    <property type="term" value="P:ubiquinone biosynthetic process"/>
    <property type="evidence" value="ECO:0007669"/>
    <property type="project" value="UniProtKB-UniPathway"/>
</dbReference>
<comment type="caution">
    <text evidence="9">The sequence shown here is derived from an EMBL/GenBank/DDBJ whole genome shotgun (WGS) entry which is preliminary data.</text>
</comment>
<dbReference type="Pfam" id="PF01494">
    <property type="entry name" value="FAD_binding_3"/>
    <property type="match status" value="1"/>
</dbReference>
<sequence>MTGTAAPTLQNLDVAIAGAGPTGLALALALRRSLGPSLRLAVFDPALARPARPDARGSMIAADGRALLQEIGGWPDTAFPVAGLRITDSRLDDVLRPTFLELGAPPRADGAFAHMVFDADLRETLRRAAEAADVPLVPAAVEGFAHAPGRLQLALSTGGAASARLLAGADGARSPVRAAAGVAVHEIAYDQTAMVATLAHERPHGGVAVQHFLPGGPFAMLPLDGNRSSLVWSDRRAVAQEMAAAGDDIFLKEVMKRAGPAYGAISLAGARGAFPLRLLLARSFVGRRVALVGDAGHVVHPLAGQGFNLALRDVSALARIVSEAARRGEDFGSEEALGPYERARRFETASLAAATDGLYRLFTAPAARTLRDVGMGLVDRAPRLKAKIVEAAAGL</sequence>
<name>A0A2W5KED4_ANCNO</name>
<evidence type="ECO:0000313" key="9">
    <source>
        <dbReference type="EMBL" id="PZQ14389.1"/>
    </source>
</evidence>
<comment type="pathway">
    <text evidence="2">Cofactor biosynthesis; ubiquinone biosynthesis.</text>
</comment>
<keyword evidence="6" id="KW-0560">Oxidoreductase</keyword>
<keyword evidence="5" id="KW-0274">FAD</keyword>
<accession>A0A2W5KED4</accession>
<evidence type="ECO:0000256" key="6">
    <source>
        <dbReference type="ARBA" id="ARBA00023002"/>
    </source>
</evidence>
<comment type="cofactor">
    <cofactor evidence="1">
        <name>FAD</name>
        <dbReference type="ChEBI" id="CHEBI:57692"/>
    </cofactor>
</comment>
<dbReference type="NCBIfam" id="TIGR01988">
    <property type="entry name" value="Ubi-OHases"/>
    <property type="match status" value="1"/>
</dbReference>
<proteinExistence type="inferred from homology"/>
<dbReference type="PRINTS" id="PR00420">
    <property type="entry name" value="RNGMNOXGNASE"/>
</dbReference>
<evidence type="ECO:0000256" key="1">
    <source>
        <dbReference type="ARBA" id="ARBA00001974"/>
    </source>
</evidence>
<evidence type="ECO:0000256" key="7">
    <source>
        <dbReference type="ARBA" id="ARBA00023033"/>
    </source>
</evidence>
<dbReference type="InterPro" id="IPR002938">
    <property type="entry name" value="FAD-bd"/>
</dbReference>
<keyword evidence="4" id="KW-0285">Flavoprotein</keyword>
<dbReference type="InterPro" id="IPR010971">
    <property type="entry name" value="UbiH/COQ6"/>
</dbReference>
<reference evidence="9 10" key="1">
    <citation type="submission" date="2017-08" db="EMBL/GenBank/DDBJ databases">
        <title>Infants hospitalized years apart are colonized by the same room-sourced microbial strains.</title>
        <authorList>
            <person name="Brooks B."/>
            <person name="Olm M.R."/>
            <person name="Firek B.A."/>
            <person name="Baker R."/>
            <person name="Thomas B.C."/>
            <person name="Morowitz M.J."/>
            <person name="Banfield J.F."/>
        </authorList>
    </citation>
    <scope>NUCLEOTIDE SEQUENCE [LARGE SCALE GENOMIC DNA]</scope>
    <source>
        <strain evidence="9">S2_005_003_R2_43</strain>
    </source>
</reference>
<evidence type="ECO:0000313" key="10">
    <source>
        <dbReference type="Proteomes" id="UP000249577"/>
    </source>
</evidence>
<dbReference type="UniPathway" id="UPA00232"/>
<dbReference type="PANTHER" id="PTHR43876">
    <property type="entry name" value="UBIQUINONE BIOSYNTHESIS MONOOXYGENASE COQ6, MITOCHONDRIAL"/>
    <property type="match status" value="1"/>
</dbReference>
<organism evidence="9 10">
    <name type="scientific">Ancylobacter novellus</name>
    <name type="common">Thiobacillus novellus</name>
    <dbReference type="NCBI Taxonomy" id="921"/>
    <lineage>
        <taxon>Bacteria</taxon>
        <taxon>Pseudomonadati</taxon>
        <taxon>Pseudomonadota</taxon>
        <taxon>Alphaproteobacteria</taxon>
        <taxon>Hyphomicrobiales</taxon>
        <taxon>Xanthobacteraceae</taxon>
        <taxon>Ancylobacter</taxon>
    </lineage>
</organism>
<evidence type="ECO:0000256" key="5">
    <source>
        <dbReference type="ARBA" id="ARBA00022827"/>
    </source>
</evidence>
<dbReference type="PANTHER" id="PTHR43876:SF7">
    <property type="entry name" value="UBIQUINONE BIOSYNTHESIS MONOOXYGENASE COQ6, MITOCHONDRIAL"/>
    <property type="match status" value="1"/>
</dbReference>
<evidence type="ECO:0000256" key="2">
    <source>
        <dbReference type="ARBA" id="ARBA00004749"/>
    </source>
</evidence>
<dbReference type="GO" id="GO:0016705">
    <property type="term" value="F:oxidoreductase activity, acting on paired donors, with incorporation or reduction of molecular oxygen"/>
    <property type="evidence" value="ECO:0007669"/>
    <property type="project" value="InterPro"/>
</dbReference>
<dbReference type="GO" id="GO:0071949">
    <property type="term" value="F:FAD binding"/>
    <property type="evidence" value="ECO:0007669"/>
    <property type="project" value="InterPro"/>
</dbReference>
<dbReference type="Gene3D" id="3.50.50.60">
    <property type="entry name" value="FAD/NAD(P)-binding domain"/>
    <property type="match status" value="2"/>
</dbReference>
<protein>
    <recommendedName>
        <fullName evidence="8">FAD-binding domain-containing protein</fullName>
    </recommendedName>
</protein>
<dbReference type="EMBL" id="QFPN01000006">
    <property type="protein sequence ID" value="PZQ14389.1"/>
    <property type="molecule type" value="Genomic_DNA"/>
</dbReference>
<evidence type="ECO:0000259" key="8">
    <source>
        <dbReference type="Pfam" id="PF01494"/>
    </source>
</evidence>
<dbReference type="InterPro" id="IPR036188">
    <property type="entry name" value="FAD/NAD-bd_sf"/>
</dbReference>
<dbReference type="AlphaFoldDB" id="A0A2W5KED4"/>
<dbReference type="GO" id="GO:0004497">
    <property type="term" value="F:monooxygenase activity"/>
    <property type="evidence" value="ECO:0007669"/>
    <property type="project" value="UniProtKB-KW"/>
</dbReference>